<keyword evidence="3" id="KW-1185">Reference proteome</keyword>
<dbReference type="PATRIC" id="fig|1678637.3.peg.3038"/>
<name>A0A0K9XFR0_9ACTN</name>
<evidence type="ECO:0000313" key="3">
    <source>
        <dbReference type="Proteomes" id="UP000037288"/>
    </source>
</evidence>
<dbReference type="OrthoDB" id="3821358at2"/>
<accession>A0A0K9XFR0</accession>
<proteinExistence type="predicted"/>
<dbReference type="InterPro" id="IPR049244">
    <property type="entry name" value="DUF6879"/>
</dbReference>
<organism evidence="2 3">
    <name type="scientific">Streptomyces caatingaensis</name>
    <dbReference type="NCBI Taxonomy" id="1678637"/>
    <lineage>
        <taxon>Bacteria</taxon>
        <taxon>Bacillati</taxon>
        <taxon>Actinomycetota</taxon>
        <taxon>Actinomycetes</taxon>
        <taxon>Kitasatosporales</taxon>
        <taxon>Streptomycetaceae</taxon>
        <taxon>Streptomyces</taxon>
    </lineage>
</organism>
<evidence type="ECO:0000313" key="2">
    <source>
        <dbReference type="EMBL" id="KNB51512.1"/>
    </source>
</evidence>
<dbReference type="RefSeq" id="WP_049716516.1">
    <property type="nucleotide sequence ID" value="NZ_LFXA01000009.1"/>
</dbReference>
<feature type="domain" description="DUF6879" evidence="1">
    <location>
        <begin position="8"/>
        <end position="172"/>
    </location>
</feature>
<gene>
    <name evidence="2" type="ORF">AC230_14090</name>
</gene>
<protein>
    <recommendedName>
        <fullName evidence="1">DUF6879 domain-containing protein</fullName>
    </recommendedName>
</protein>
<evidence type="ECO:0000259" key="1">
    <source>
        <dbReference type="Pfam" id="PF21806"/>
    </source>
</evidence>
<reference evidence="3" key="1">
    <citation type="submission" date="2015-07" db="EMBL/GenBank/DDBJ databases">
        <title>Draft genome sequence of Streptomyces sp. CMAA 1322, a bacterium isolated from Caatinga biome, from dry forest semiarid of Brazil.</title>
        <authorList>
            <person name="Santos S.N."/>
            <person name="Gacesa R."/>
            <person name="Taketani R.G."/>
            <person name="Long P.F."/>
            <person name="Melo I.S."/>
        </authorList>
    </citation>
    <scope>NUCLEOTIDE SEQUENCE [LARGE SCALE GENOMIC DNA]</scope>
    <source>
        <strain evidence="3">CMAA 1322</strain>
    </source>
</reference>
<dbReference type="Proteomes" id="UP000037288">
    <property type="component" value="Unassembled WGS sequence"/>
</dbReference>
<dbReference type="AlphaFoldDB" id="A0A0K9XFR0"/>
<dbReference type="STRING" id="1678637.AC230_14090"/>
<dbReference type="Pfam" id="PF21806">
    <property type="entry name" value="DUF6879"/>
    <property type="match status" value="1"/>
</dbReference>
<dbReference type="EMBL" id="LFXA01000009">
    <property type="protein sequence ID" value="KNB51512.1"/>
    <property type="molecule type" value="Genomic_DNA"/>
</dbReference>
<sequence length="179" mass="21200">MTSFIRDEDFDHYFDQGFRHSAWRFETRRGYASDAEGEEFRRFLRGEDPAEDPHRPWCRAVRELTGQGKRIRRVRLFDEPPTVGQRYLLAIAWTNVEAGEDIRGLPRHRAEELGLPMVDFWLFDSRFALRLHFDAQDQYLGAELVEDEATILTYCRVHDTAWQNALEYKEFKARVPSTV</sequence>
<comment type="caution">
    <text evidence="2">The sequence shown here is derived from an EMBL/GenBank/DDBJ whole genome shotgun (WGS) entry which is preliminary data.</text>
</comment>